<name>A0A8D5ZKQ6_9BACL</name>
<evidence type="ECO:0000313" key="2">
    <source>
        <dbReference type="Proteomes" id="UP000677436"/>
    </source>
</evidence>
<dbReference type="EMBL" id="AP024601">
    <property type="protein sequence ID" value="BCU81719.1"/>
    <property type="molecule type" value="Genomic_DNA"/>
</dbReference>
<reference evidence="1" key="2">
    <citation type="journal article" date="2021" name="Microbiol. Resour. Announc.">
        <title>Complete Genome Sequence of Polycladomyces abyssicola JIR-001T, Isolated from Hemipelagic Sediment in Deep Seawater.</title>
        <authorList>
            <person name="Tsubouchi T."/>
            <person name="Kaneko Y."/>
        </authorList>
    </citation>
    <scope>NUCLEOTIDE SEQUENCE</scope>
    <source>
        <strain evidence="1">JIR-001</strain>
    </source>
</reference>
<accession>A0A8D5ZKQ6</accession>
<dbReference type="AlphaFoldDB" id="A0A8D5ZKQ6"/>
<keyword evidence="2" id="KW-1185">Reference proteome</keyword>
<dbReference type="Proteomes" id="UP000677436">
    <property type="component" value="Chromosome"/>
</dbReference>
<protein>
    <submittedName>
        <fullName evidence="1">Uncharacterized protein</fullName>
    </submittedName>
</protein>
<dbReference type="KEGG" id="pabs:JIR001_15020"/>
<evidence type="ECO:0000313" key="1">
    <source>
        <dbReference type="EMBL" id="BCU81719.1"/>
    </source>
</evidence>
<proteinExistence type="predicted"/>
<gene>
    <name evidence="1" type="ORF">JIR001_15020</name>
</gene>
<sequence length="65" mass="7666">MFIEPMLAHQSDRPFDKAWELPDRLTIEPFLWKTHTRTKATLCGLKMNERLPNHETVISQSKSGW</sequence>
<organism evidence="1 2">
    <name type="scientific">Polycladomyces abyssicola</name>
    <dbReference type="NCBI Taxonomy" id="1125966"/>
    <lineage>
        <taxon>Bacteria</taxon>
        <taxon>Bacillati</taxon>
        <taxon>Bacillota</taxon>
        <taxon>Bacilli</taxon>
        <taxon>Bacillales</taxon>
        <taxon>Thermoactinomycetaceae</taxon>
        <taxon>Polycladomyces</taxon>
    </lineage>
</organism>
<reference evidence="1" key="1">
    <citation type="journal article" date="2013" name="Int. J. Syst. Evol. Microbiol.">
        <title>Polycladomyces abyssicola gen. nov., sp. nov., a thermophilic filamentous bacterium isolated from hemipelagic sediment.</title>
        <authorList>
            <person name="Tsubouchi T."/>
            <person name="Shimane Y."/>
            <person name="Mori K."/>
            <person name="Usui K."/>
            <person name="Hiraki T."/>
            <person name="Tame A."/>
            <person name="Uematsu K."/>
            <person name="Maruyama T."/>
            <person name="Hatada Y."/>
        </authorList>
    </citation>
    <scope>NUCLEOTIDE SEQUENCE</scope>
    <source>
        <strain evidence="1">JIR-001</strain>
    </source>
</reference>